<dbReference type="InterPro" id="IPR005509">
    <property type="entry name" value="AfsA_hotdog_dom"/>
</dbReference>
<reference evidence="2 3" key="1">
    <citation type="submission" date="2023-09" db="EMBL/GenBank/DDBJ databases">
        <title>Streptomyces sp. nov.: A antagonism against Alternaria gaisen Producing Streptochlin, Isolated from Tamarix root soil.</title>
        <authorList>
            <person name="Chen Y."/>
        </authorList>
    </citation>
    <scope>NUCLEOTIDE SEQUENCE [LARGE SCALE GENOMIC DNA]</scope>
    <source>
        <strain evidence="2 3">TRM76323</strain>
    </source>
</reference>
<dbReference type="NCBIfam" id="NF041195">
    <property type="entry name" value="ScbA_BarX_GamBu"/>
    <property type="match status" value="1"/>
</dbReference>
<protein>
    <submittedName>
        <fullName evidence="2">ScbA/BarX family gamma-butyrolactone biosynthesis protein</fullName>
    </submittedName>
</protein>
<gene>
    <name evidence="2" type="ORF">RND61_27720</name>
</gene>
<evidence type="ECO:0000313" key="2">
    <source>
        <dbReference type="EMBL" id="MDT9685825.1"/>
    </source>
</evidence>
<sequence length="304" mass="33078">MTVPRQYVHRAAMAEVFLTDWTKRGPDAFTVRAQWPRAHALFVTQGAHQDPMLLAETIRQTGSLLSHAAYGVPLGHQFLMWDLTFSASPEAVAAEPVPTELELHVTCRDITRRRGELSRMRYSASVLRDGEPVATGGASFNCVTPSAYRRLRGDRSFLPDGELPPPVDPAIVGRDRARDVVLSAAPEGPAVSGAPAAPAGRSPRRWLLRADTTHPILFDHPVDHVPGMVLLEAARQAAQAVSPHPILPIAVSTVYENYAEFDAPCWIEAVPGAPDALGRPTVEVTGRQRDQQVFASTVTAWPLV</sequence>
<dbReference type="Pfam" id="PF03756">
    <property type="entry name" value="AfsA"/>
    <property type="match status" value="2"/>
</dbReference>
<name>A0ABU3QST7_9ACTN</name>
<organism evidence="2 3">
    <name type="scientific">Streptomyces tamarix</name>
    <dbReference type="NCBI Taxonomy" id="3078565"/>
    <lineage>
        <taxon>Bacteria</taxon>
        <taxon>Bacillati</taxon>
        <taxon>Actinomycetota</taxon>
        <taxon>Actinomycetes</taxon>
        <taxon>Kitasatosporales</taxon>
        <taxon>Streptomycetaceae</taxon>
        <taxon>Streptomyces</taxon>
    </lineage>
</organism>
<evidence type="ECO:0000313" key="3">
    <source>
        <dbReference type="Proteomes" id="UP001250181"/>
    </source>
</evidence>
<feature type="domain" description="A-factor biosynthesis hotdog" evidence="1">
    <location>
        <begin position="7"/>
        <end position="140"/>
    </location>
</feature>
<feature type="domain" description="A-factor biosynthesis hotdog" evidence="1">
    <location>
        <begin position="199"/>
        <end position="281"/>
    </location>
</feature>
<accession>A0ABU3QST7</accession>
<dbReference type="Proteomes" id="UP001250181">
    <property type="component" value="Unassembled WGS sequence"/>
</dbReference>
<dbReference type="InterPro" id="IPR047757">
    <property type="entry name" value="AfsA-like"/>
</dbReference>
<comment type="caution">
    <text evidence="2">The sequence shown here is derived from an EMBL/GenBank/DDBJ whole genome shotgun (WGS) entry which is preliminary data.</text>
</comment>
<dbReference type="RefSeq" id="WP_315880862.1">
    <property type="nucleotide sequence ID" value="NZ_JAWCTQ010000048.1"/>
</dbReference>
<keyword evidence="3" id="KW-1185">Reference proteome</keyword>
<dbReference type="EMBL" id="JAWCTQ010000048">
    <property type="protein sequence ID" value="MDT9685825.1"/>
    <property type="molecule type" value="Genomic_DNA"/>
</dbReference>
<proteinExistence type="predicted"/>
<evidence type="ECO:0000259" key="1">
    <source>
        <dbReference type="Pfam" id="PF03756"/>
    </source>
</evidence>